<accession>A0A1B0AQW9</accession>
<dbReference type="EnsemblMetazoa" id="GPPI005306-RA">
    <property type="protein sequence ID" value="GPPI005306-PA"/>
    <property type="gene ID" value="GPPI005306"/>
</dbReference>
<dbReference type="EMBL" id="JXJN01002092">
    <property type="status" value="NOT_ANNOTATED_CDS"/>
    <property type="molecule type" value="Genomic_DNA"/>
</dbReference>
<dbReference type="AlphaFoldDB" id="A0A1B0AQW9"/>
<name>A0A1B0AQW9_9MUSC</name>
<proteinExistence type="predicted"/>
<reference evidence="1" key="2">
    <citation type="submission" date="2020-05" db="UniProtKB">
        <authorList>
            <consortium name="EnsemblMetazoa"/>
        </authorList>
    </citation>
    <scope>IDENTIFICATION</scope>
    <source>
        <strain evidence="1">IAEA</strain>
    </source>
</reference>
<reference evidence="2" key="1">
    <citation type="submission" date="2015-01" db="EMBL/GenBank/DDBJ databases">
        <authorList>
            <person name="Aksoy S."/>
            <person name="Warren W."/>
            <person name="Wilson R.K."/>
        </authorList>
    </citation>
    <scope>NUCLEOTIDE SEQUENCE [LARGE SCALE GENOMIC DNA]</scope>
    <source>
        <strain evidence="2">IAEA</strain>
    </source>
</reference>
<organism evidence="1 2">
    <name type="scientific">Glossina palpalis gambiensis</name>
    <dbReference type="NCBI Taxonomy" id="67801"/>
    <lineage>
        <taxon>Eukaryota</taxon>
        <taxon>Metazoa</taxon>
        <taxon>Ecdysozoa</taxon>
        <taxon>Arthropoda</taxon>
        <taxon>Hexapoda</taxon>
        <taxon>Insecta</taxon>
        <taxon>Pterygota</taxon>
        <taxon>Neoptera</taxon>
        <taxon>Endopterygota</taxon>
        <taxon>Diptera</taxon>
        <taxon>Brachycera</taxon>
        <taxon>Muscomorpha</taxon>
        <taxon>Hippoboscoidea</taxon>
        <taxon>Glossinidae</taxon>
        <taxon>Glossina</taxon>
    </lineage>
</organism>
<dbReference type="Proteomes" id="UP000092460">
    <property type="component" value="Unassembled WGS sequence"/>
</dbReference>
<sequence>MISRQQTKYQNRFLAGMKTPFTIHKHDTPYINIKRICRNFAKKRLELDFFKKREGWERRGLPSTNPNSSIFKIATAEIKRGNNWKSQGIQSNASMWNCNWLLRKRASDRMVPHSQTIYSSTPQLVLFSEGSHDLGAKQSCALHCHSN</sequence>
<protein>
    <submittedName>
        <fullName evidence="1">Uncharacterized protein</fullName>
    </submittedName>
</protein>
<evidence type="ECO:0000313" key="2">
    <source>
        <dbReference type="Proteomes" id="UP000092460"/>
    </source>
</evidence>
<dbReference type="VEuPathDB" id="VectorBase:GPPI005306"/>
<keyword evidence="2" id="KW-1185">Reference proteome</keyword>
<dbReference type="EMBL" id="JXJN01002093">
    <property type="status" value="NOT_ANNOTATED_CDS"/>
    <property type="molecule type" value="Genomic_DNA"/>
</dbReference>
<evidence type="ECO:0000313" key="1">
    <source>
        <dbReference type="EnsemblMetazoa" id="GPPI005306-PA"/>
    </source>
</evidence>